<evidence type="ECO:0000313" key="4">
    <source>
        <dbReference type="Proteomes" id="UP001210925"/>
    </source>
</evidence>
<name>A0AAD5Y550_9FUNG</name>
<feature type="compositionally biased region" description="Acidic residues" evidence="1">
    <location>
        <begin position="1"/>
        <end position="15"/>
    </location>
</feature>
<dbReference type="Proteomes" id="UP001210925">
    <property type="component" value="Unassembled WGS sequence"/>
</dbReference>
<dbReference type="EMBL" id="JADGKB010000054">
    <property type="protein sequence ID" value="KAJ3256199.1"/>
    <property type="molecule type" value="Genomic_DNA"/>
</dbReference>
<feature type="transmembrane region" description="Helical" evidence="2">
    <location>
        <begin position="74"/>
        <end position="93"/>
    </location>
</feature>
<gene>
    <name evidence="3" type="ORF">HK103_005658</name>
</gene>
<keyword evidence="2" id="KW-1133">Transmembrane helix</keyword>
<feature type="region of interest" description="Disordered" evidence="1">
    <location>
        <begin position="1"/>
        <end position="27"/>
    </location>
</feature>
<evidence type="ECO:0000256" key="2">
    <source>
        <dbReference type="SAM" id="Phobius"/>
    </source>
</evidence>
<comment type="caution">
    <text evidence="3">The sequence shown here is derived from an EMBL/GenBank/DDBJ whole genome shotgun (WGS) entry which is preliminary data.</text>
</comment>
<keyword evidence="4" id="KW-1185">Reference proteome</keyword>
<keyword evidence="2" id="KW-0812">Transmembrane</keyword>
<evidence type="ECO:0000256" key="1">
    <source>
        <dbReference type="SAM" id="MobiDB-lite"/>
    </source>
</evidence>
<dbReference type="AlphaFoldDB" id="A0AAD5Y550"/>
<protein>
    <submittedName>
        <fullName evidence="3">Uncharacterized protein</fullName>
    </submittedName>
</protein>
<reference evidence="3" key="1">
    <citation type="submission" date="2020-05" db="EMBL/GenBank/DDBJ databases">
        <title>Phylogenomic resolution of chytrid fungi.</title>
        <authorList>
            <person name="Stajich J.E."/>
            <person name="Amses K."/>
            <person name="Simmons R."/>
            <person name="Seto K."/>
            <person name="Myers J."/>
            <person name="Bonds A."/>
            <person name="Quandt C.A."/>
            <person name="Barry K."/>
            <person name="Liu P."/>
            <person name="Grigoriev I."/>
            <person name="Longcore J.E."/>
            <person name="James T.Y."/>
        </authorList>
    </citation>
    <scope>NUCLEOTIDE SEQUENCE</scope>
    <source>
        <strain evidence="3">PLAUS21</strain>
    </source>
</reference>
<sequence length="239" mass="27545">MESEWEVVGEKETEEQVGATKESTGETTLQEDTCTSLECYEHGAINNSTRHPNQTKSEAYQQDITMRIVLNGKVWFLIFLLMFTQPILISLVYTNVSSPQTSAQVDFTAQGVYLDSFYSLNKERWLALEEKSLDLFNKCRSSIPDLSKLSTAAMKFYGGVSRMEPSAVVTVMKDYCHQVKVQFQRLVDKWRDFHNCLTRDDWLHRIFGKGVITKFLLSLRLVSRESVFDKFGRCVQESF</sequence>
<evidence type="ECO:0000313" key="3">
    <source>
        <dbReference type="EMBL" id="KAJ3256199.1"/>
    </source>
</evidence>
<accession>A0AAD5Y550</accession>
<proteinExistence type="predicted"/>
<organism evidence="3 4">
    <name type="scientific">Boothiomyces macroporosus</name>
    <dbReference type="NCBI Taxonomy" id="261099"/>
    <lineage>
        <taxon>Eukaryota</taxon>
        <taxon>Fungi</taxon>
        <taxon>Fungi incertae sedis</taxon>
        <taxon>Chytridiomycota</taxon>
        <taxon>Chytridiomycota incertae sedis</taxon>
        <taxon>Chytridiomycetes</taxon>
        <taxon>Rhizophydiales</taxon>
        <taxon>Terramycetaceae</taxon>
        <taxon>Boothiomyces</taxon>
    </lineage>
</organism>
<keyword evidence="2" id="KW-0472">Membrane</keyword>